<reference evidence="1 2" key="1">
    <citation type="journal article" date="2014" name="Nature">
        <title>The genome of the recently domesticated crop plant sugar beet (Beta vulgaris).</title>
        <authorList>
            <person name="Dohm J.C."/>
            <person name="Minoche A.E."/>
            <person name="Holtgrawe D."/>
            <person name="Capella-Gutierrez S."/>
            <person name="Zakrzewski F."/>
            <person name="Tafer H."/>
            <person name="Rupp O."/>
            <person name="Sorensen T.R."/>
            <person name="Stracke R."/>
            <person name="Reinhardt R."/>
            <person name="Goesmann A."/>
            <person name="Kraft T."/>
            <person name="Schulz B."/>
            <person name="Stadler P.F."/>
            <person name="Schmidt T."/>
            <person name="Gabaldon T."/>
            <person name="Lehrach H."/>
            <person name="Weisshaar B."/>
            <person name="Himmelbauer H."/>
        </authorList>
    </citation>
    <scope>NUCLEOTIDE SEQUENCE [LARGE SCALE GENOMIC DNA]</scope>
    <source>
        <tissue evidence="1">Taproot</tissue>
    </source>
</reference>
<dbReference type="AlphaFoldDB" id="A0A0J8BQP0"/>
<sequence>MFITSSLSNLNNESVLFRSPVFSDLQYTNLAGECYNLPISTREKRTQRGERNELKR</sequence>
<proteinExistence type="predicted"/>
<name>A0A0J8BQP0_BETVV</name>
<accession>A0A0J8BQP0</accession>
<dbReference type="Gramene" id="KMT02258">
    <property type="protein sequence ID" value="KMT02258"/>
    <property type="gene ID" value="BVRB_9g206460"/>
</dbReference>
<evidence type="ECO:0000313" key="1">
    <source>
        <dbReference type="EMBL" id="KMT02258.1"/>
    </source>
</evidence>
<protein>
    <submittedName>
        <fullName evidence="1">Uncharacterized protein</fullName>
    </submittedName>
</protein>
<dbReference type="Proteomes" id="UP000035740">
    <property type="component" value="Chromosome 9"/>
</dbReference>
<organism evidence="1 2">
    <name type="scientific">Beta vulgaris subsp. vulgaris</name>
    <name type="common">Beet</name>
    <dbReference type="NCBI Taxonomy" id="3555"/>
    <lineage>
        <taxon>Eukaryota</taxon>
        <taxon>Viridiplantae</taxon>
        <taxon>Streptophyta</taxon>
        <taxon>Embryophyta</taxon>
        <taxon>Tracheophyta</taxon>
        <taxon>Spermatophyta</taxon>
        <taxon>Magnoliopsida</taxon>
        <taxon>eudicotyledons</taxon>
        <taxon>Gunneridae</taxon>
        <taxon>Pentapetalae</taxon>
        <taxon>Caryophyllales</taxon>
        <taxon>Chenopodiaceae</taxon>
        <taxon>Betoideae</taxon>
        <taxon>Beta</taxon>
    </lineage>
</organism>
<keyword evidence="2" id="KW-1185">Reference proteome</keyword>
<evidence type="ECO:0000313" key="2">
    <source>
        <dbReference type="Proteomes" id="UP000035740"/>
    </source>
</evidence>
<dbReference type="EMBL" id="KQ090179">
    <property type="protein sequence ID" value="KMT02258.1"/>
    <property type="molecule type" value="Genomic_DNA"/>
</dbReference>
<gene>
    <name evidence="1" type="ORF">BVRB_9g206460</name>
</gene>